<protein>
    <recommendedName>
        <fullName evidence="3">Peptidase MA-like domain-containing protein</fullName>
    </recommendedName>
</protein>
<comment type="caution">
    <text evidence="1">The sequence shown here is derived from an EMBL/GenBank/DDBJ whole genome shotgun (WGS) entry which is preliminary data.</text>
</comment>
<dbReference type="Proteomes" id="UP001589647">
    <property type="component" value="Unassembled WGS sequence"/>
</dbReference>
<dbReference type="EMBL" id="JBHMEI010000003">
    <property type="protein sequence ID" value="MFB9200575.1"/>
    <property type="molecule type" value="Genomic_DNA"/>
</dbReference>
<name>A0ABV5I963_9ACTN</name>
<dbReference type="RefSeq" id="WP_189646541.1">
    <property type="nucleotide sequence ID" value="NZ_BMRC01000003.1"/>
</dbReference>
<gene>
    <name evidence="1" type="ORF">ACFFV7_05185</name>
</gene>
<proteinExistence type="predicted"/>
<reference evidence="1 2" key="1">
    <citation type="submission" date="2024-09" db="EMBL/GenBank/DDBJ databases">
        <authorList>
            <person name="Sun Q."/>
            <person name="Mori K."/>
        </authorList>
    </citation>
    <scope>NUCLEOTIDE SEQUENCE [LARGE SCALE GENOMIC DNA]</scope>
    <source>
        <strain evidence="1 2">CCM 3426</strain>
    </source>
</reference>
<keyword evidence="2" id="KW-1185">Reference proteome</keyword>
<organism evidence="1 2">
    <name type="scientific">Nonomuraea spiralis</name>
    <dbReference type="NCBI Taxonomy" id="46182"/>
    <lineage>
        <taxon>Bacteria</taxon>
        <taxon>Bacillati</taxon>
        <taxon>Actinomycetota</taxon>
        <taxon>Actinomycetes</taxon>
        <taxon>Streptosporangiales</taxon>
        <taxon>Streptosporangiaceae</taxon>
        <taxon>Nonomuraea</taxon>
    </lineage>
</organism>
<accession>A0ABV5I963</accession>
<evidence type="ECO:0000313" key="2">
    <source>
        <dbReference type="Proteomes" id="UP001589647"/>
    </source>
</evidence>
<evidence type="ECO:0000313" key="1">
    <source>
        <dbReference type="EMBL" id="MFB9200575.1"/>
    </source>
</evidence>
<sequence>MGVVSLVVAIAVGAGVGLVLRGRIGVQDPLRRQEASGKSDPNAVVVTDEEINKLVDSHGKALSSGNVDAFTSIFDKGNTTLIRDQRKVFANLRKVPLSEVSYRVLHREGRAEDSFGRAVKFTQDVAFVHRFAGIDLRPVSEWYRWTLEKASASAPLVVTKVDGAPPPMLSGSSKSMYYPGPWDIWPDITVARAGASVVLAHPQDAALARRIAPVVAGAAKKNLDFWKRNGDPAAPVPAGFVVALVKGQSQLGNLFRKEKAHEAGVSIPMPAWASLGDDVKIGGTRVVMDTTTSFFRSSAGIQEISTHELAHSLLAGLDSAEFSLFGKPNWVIEGFAEYAANRGVPINRNVRYQEGRAYLAGRLAAPFSGRLPDNTFWDFKGMTSVNYLMGHLAMRYIAQRYGDKKLTSAVVATYRGKGDDSEAALFKELGVTKADFERQWASYVRRQLA</sequence>
<evidence type="ECO:0008006" key="3">
    <source>
        <dbReference type="Google" id="ProtNLM"/>
    </source>
</evidence>